<evidence type="ECO:0000313" key="3">
    <source>
        <dbReference type="Proteomes" id="UP000016931"/>
    </source>
</evidence>
<accession>M3DCJ1</accession>
<organism evidence="2 3">
    <name type="scientific">Sphaerulina musiva (strain SO2202)</name>
    <name type="common">Poplar stem canker fungus</name>
    <name type="synonym">Septoria musiva</name>
    <dbReference type="NCBI Taxonomy" id="692275"/>
    <lineage>
        <taxon>Eukaryota</taxon>
        <taxon>Fungi</taxon>
        <taxon>Dikarya</taxon>
        <taxon>Ascomycota</taxon>
        <taxon>Pezizomycotina</taxon>
        <taxon>Dothideomycetes</taxon>
        <taxon>Dothideomycetidae</taxon>
        <taxon>Mycosphaerellales</taxon>
        <taxon>Mycosphaerellaceae</taxon>
        <taxon>Sphaerulina</taxon>
    </lineage>
</organism>
<evidence type="ECO:0000313" key="2">
    <source>
        <dbReference type="EMBL" id="EMF15529.1"/>
    </source>
</evidence>
<gene>
    <name evidence="2" type="ORF">SEPMUDRAFT_114623</name>
</gene>
<reference evidence="2 3" key="1">
    <citation type="journal article" date="2012" name="PLoS Pathog.">
        <title>Diverse lifestyles and strategies of plant pathogenesis encoded in the genomes of eighteen Dothideomycetes fungi.</title>
        <authorList>
            <person name="Ohm R.A."/>
            <person name="Feau N."/>
            <person name="Henrissat B."/>
            <person name="Schoch C.L."/>
            <person name="Horwitz B.A."/>
            <person name="Barry K.W."/>
            <person name="Condon B.J."/>
            <person name="Copeland A.C."/>
            <person name="Dhillon B."/>
            <person name="Glaser F."/>
            <person name="Hesse C.N."/>
            <person name="Kosti I."/>
            <person name="LaButti K."/>
            <person name="Lindquist E.A."/>
            <person name="Lucas S."/>
            <person name="Salamov A.A."/>
            <person name="Bradshaw R.E."/>
            <person name="Ciuffetti L."/>
            <person name="Hamelin R.C."/>
            <person name="Kema G.H.J."/>
            <person name="Lawrence C."/>
            <person name="Scott J.A."/>
            <person name="Spatafora J.W."/>
            <person name="Turgeon B.G."/>
            <person name="de Wit P.J.G.M."/>
            <person name="Zhong S."/>
            <person name="Goodwin S.B."/>
            <person name="Grigoriev I.V."/>
        </authorList>
    </citation>
    <scope>NUCLEOTIDE SEQUENCE [LARGE SCALE GENOMIC DNA]</scope>
    <source>
        <strain evidence="2 3">SO2202</strain>
    </source>
</reference>
<feature type="compositionally biased region" description="Basic and acidic residues" evidence="1">
    <location>
        <begin position="13"/>
        <end position="30"/>
    </location>
</feature>
<dbReference type="RefSeq" id="XP_016763650.1">
    <property type="nucleotide sequence ID" value="XM_016901103.1"/>
</dbReference>
<proteinExistence type="predicted"/>
<keyword evidence="3" id="KW-1185">Reference proteome</keyword>
<sequence length="118" mass="13045">MHAGEYVARSPNKVREALKQRRIPTNEKRQPCPSATGLTHSGTREQREPLDDYTIPVCLFVGDCSRSSSAGWSCHKPFGAAWLAAFFASPSSQRGCVSTLQWTALPETVDHEAARNDR</sequence>
<dbReference type="AlphaFoldDB" id="M3DCJ1"/>
<protein>
    <submittedName>
        <fullName evidence="2">Uncharacterized protein</fullName>
    </submittedName>
</protein>
<dbReference type="Proteomes" id="UP000016931">
    <property type="component" value="Unassembled WGS sequence"/>
</dbReference>
<dbReference type="GeneID" id="27898240"/>
<name>M3DCJ1_SPHMS</name>
<evidence type="ECO:0000256" key="1">
    <source>
        <dbReference type="SAM" id="MobiDB-lite"/>
    </source>
</evidence>
<feature type="region of interest" description="Disordered" evidence="1">
    <location>
        <begin position="1"/>
        <end position="47"/>
    </location>
</feature>
<dbReference type="EMBL" id="KB456261">
    <property type="protein sequence ID" value="EMF15529.1"/>
    <property type="molecule type" value="Genomic_DNA"/>
</dbReference>
<dbReference type="HOGENOM" id="CLU_2074600_0_0_1"/>